<dbReference type="STRING" id="302167.GCA_900166595_04096"/>
<evidence type="ECO:0000256" key="1">
    <source>
        <dbReference type="ARBA" id="ARBA00022801"/>
    </source>
</evidence>
<dbReference type="Proteomes" id="UP001356080">
    <property type="component" value="Unassembled WGS sequence"/>
</dbReference>
<feature type="active site" description="Proton donor/acceptor" evidence="4">
    <location>
        <position position="140"/>
    </location>
</feature>
<dbReference type="SUPFAM" id="SSF63817">
    <property type="entry name" value="Sortase"/>
    <property type="match status" value="1"/>
</dbReference>
<dbReference type="InterPro" id="IPR015986">
    <property type="entry name" value="SrtB_Firmicute"/>
</dbReference>
<dbReference type="EMBL" id="CP018622">
    <property type="protein sequence ID" value="AUJ24289.1"/>
    <property type="molecule type" value="Genomic_DNA"/>
</dbReference>
<evidence type="ECO:0000256" key="5">
    <source>
        <dbReference type="SAM" id="Phobius"/>
    </source>
</evidence>
<evidence type="ECO:0000313" key="6">
    <source>
        <dbReference type="EMBL" id="AUJ24289.1"/>
    </source>
</evidence>
<dbReference type="RefSeq" id="WP_077706650.1">
    <property type="nucleotide sequence ID" value="NZ_CP018622.1"/>
</dbReference>
<dbReference type="InterPro" id="IPR023365">
    <property type="entry name" value="Sortase_dom-sf"/>
</dbReference>
<reference evidence="7 9" key="3">
    <citation type="submission" date="2024-01" db="EMBL/GenBank/DDBJ databases">
        <title>Survival strategy associated with biotechnological potential of Virgibacillus dokdonensis T4.6 isolated from salt-fermented shrimp paste.</title>
        <authorList>
            <person name="Doan T.V."/>
            <person name="Quach N.T."/>
            <person name="Phi Q.-T."/>
        </authorList>
    </citation>
    <scope>NUCLEOTIDE SEQUENCE [LARGE SCALE GENOMIC DNA]</scope>
    <source>
        <strain evidence="7 9">T4.6</strain>
    </source>
</reference>
<keyword evidence="5" id="KW-1133">Transmembrane helix</keyword>
<reference evidence="6" key="1">
    <citation type="submission" date="2016-11" db="EMBL/GenBank/DDBJ databases">
        <title>Complete genome sequence of Virgibacillus dokdonensis 21D, a halophilic bacterium isolated from the deep hypersaline anoxic basin Discovery in the Mediterranean Sea.</title>
        <authorList>
            <person name="Zeaiter Z."/>
            <person name="Booth J.M."/>
            <person name="Prosdocimi E.M."/>
            <person name="Mapelli F."/>
            <person name="Fusi M."/>
            <person name="Daffonchio D."/>
            <person name="Borin S."/>
            <person name="Crotti E."/>
        </authorList>
    </citation>
    <scope>NUCLEOTIDE SEQUENCE</scope>
    <source>
        <strain evidence="6">21D</strain>
    </source>
</reference>
<accession>A0A2K9IX08</accession>
<keyword evidence="1 7" id="KW-0378">Hydrolase</keyword>
<dbReference type="NCBIfam" id="TIGR03064">
    <property type="entry name" value="sortase_srtB"/>
    <property type="match status" value="1"/>
</dbReference>
<dbReference type="Pfam" id="PF04203">
    <property type="entry name" value="Sortase"/>
    <property type="match status" value="1"/>
</dbReference>
<dbReference type="KEGG" id="vpn:A21D_01190"/>
<protein>
    <submittedName>
        <fullName evidence="7">Class B sortase</fullName>
        <ecNumber evidence="7">3.4.22.71</ecNumber>
    </submittedName>
    <submittedName>
        <fullName evidence="6">Sortase family protein</fullName>
    </submittedName>
</protein>
<dbReference type="EMBL" id="JAZHPM010000017">
    <property type="protein sequence ID" value="MEF2292475.1"/>
    <property type="molecule type" value="Genomic_DNA"/>
</dbReference>
<sequence length="254" mass="29762">MSGKKIRKSLSNLLITICLGVFVYSAYELVSLGLDYYQNRQVLADVQDIYAAQTKASDSSEVEKGEIRKQFKELHKINPDIIGWLAIDKTNINYPILQAENNEHYLYRNYKEEQSRAGSIFMDYRNNVNAYNSNIVLYGHNMKDGSMFHNLRKYTDEEFFSNHRSVYFDTKYESYQAEVFSVYHTTTDFDYIQTHFSTQDEYRQLVNEIKDKSVFQSDVHVNEKDTIITLSTCDYTLDPDEGRFVVHAKISDQE</sequence>
<evidence type="ECO:0000256" key="2">
    <source>
        <dbReference type="PIRSR" id="PIRSR030150-1"/>
    </source>
</evidence>
<name>A0A2K9IX08_9BACI</name>
<dbReference type="PIRSF" id="PIRSF030150">
    <property type="entry name" value="UCP030150"/>
    <property type="match status" value="1"/>
</dbReference>
<dbReference type="Gene3D" id="2.40.260.10">
    <property type="entry name" value="Sortase"/>
    <property type="match status" value="1"/>
</dbReference>
<dbReference type="Proteomes" id="UP000234237">
    <property type="component" value="Chromosome"/>
</dbReference>
<reference evidence="8" key="2">
    <citation type="submission" date="2016-11" db="EMBL/GenBank/DDBJ databases">
        <title>Complete genome sequence of Virgibacillus pantothenticus 21D, a halophilic bacterium isolated from the deep hypersaline anoxic basin Discovery in the Mediterranean Sea.</title>
        <authorList>
            <person name="Zeaiter Z."/>
            <person name="Booth J.M."/>
            <person name="Prosdocimi E.M."/>
            <person name="Mapelli F."/>
            <person name="Fusi M."/>
            <person name="Daffonchio D."/>
            <person name="Borin S."/>
            <person name="Crotti E."/>
        </authorList>
    </citation>
    <scope>NUCLEOTIDE SEQUENCE [LARGE SCALE GENOMIC DNA]</scope>
    <source>
        <strain evidence="8">21D</strain>
    </source>
</reference>
<evidence type="ECO:0000313" key="8">
    <source>
        <dbReference type="Proteomes" id="UP000234237"/>
    </source>
</evidence>
<proteinExistence type="predicted"/>
<feature type="site" description="Transition state stabilizer" evidence="3">
    <location>
        <position position="243"/>
    </location>
</feature>
<feature type="active site" description="Acyl-thioester intermediate" evidence="2">
    <location>
        <position position="233"/>
    </location>
</feature>
<keyword evidence="9" id="KW-1185">Reference proteome</keyword>
<gene>
    <name evidence="7" type="primary">srtB</name>
    <name evidence="6" type="ORF">A21D_01190</name>
    <name evidence="7" type="ORF">V2W34_10730</name>
</gene>
<dbReference type="InterPro" id="IPR009835">
    <property type="entry name" value="SrtB"/>
</dbReference>
<dbReference type="GO" id="GO:0016787">
    <property type="term" value="F:hydrolase activity"/>
    <property type="evidence" value="ECO:0007669"/>
    <property type="project" value="UniProtKB-KW"/>
</dbReference>
<evidence type="ECO:0000313" key="7">
    <source>
        <dbReference type="EMBL" id="MEF2292475.1"/>
    </source>
</evidence>
<evidence type="ECO:0000313" key="9">
    <source>
        <dbReference type="Proteomes" id="UP001356080"/>
    </source>
</evidence>
<keyword evidence="5" id="KW-0812">Transmembrane</keyword>
<dbReference type="CDD" id="cd05826">
    <property type="entry name" value="Sortase_B"/>
    <property type="match status" value="1"/>
</dbReference>
<organism evidence="6 8">
    <name type="scientific">Virgibacillus dokdonensis</name>
    <dbReference type="NCBI Taxonomy" id="302167"/>
    <lineage>
        <taxon>Bacteria</taxon>
        <taxon>Bacillati</taxon>
        <taxon>Bacillota</taxon>
        <taxon>Bacilli</taxon>
        <taxon>Bacillales</taxon>
        <taxon>Bacillaceae</taxon>
        <taxon>Virgibacillus</taxon>
    </lineage>
</organism>
<dbReference type="AlphaFoldDB" id="A0A2K9IX08"/>
<evidence type="ECO:0000256" key="3">
    <source>
        <dbReference type="PIRSR" id="PIRSR030150-2"/>
    </source>
</evidence>
<feature type="transmembrane region" description="Helical" evidence="5">
    <location>
        <begin position="12"/>
        <end position="34"/>
    </location>
</feature>
<evidence type="ECO:0000256" key="4">
    <source>
        <dbReference type="PIRSR" id="PIRSR605754-1"/>
    </source>
</evidence>
<keyword evidence="5" id="KW-0472">Membrane</keyword>
<dbReference type="EC" id="3.4.22.71" evidence="7"/>
<dbReference type="InterPro" id="IPR005754">
    <property type="entry name" value="Sortase"/>
</dbReference>